<protein>
    <recommendedName>
        <fullName evidence="2">DUF7932 domain-containing protein</fullName>
    </recommendedName>
</protein>
<feature type="region of interest" description="Disordered" evidence="1">
    <location>
        <begin position="1028"/>
        <end position="1051"/>
    </location>
</feature>
<reference evidence="3 4" key="1">
    <citation type="submission" date="2019-02" db="EMBL/GenBank/DDBJ databases">
        <title>Deep-cultivation of Planctomycetes and their phenomic and genomic characterization uncovers novel biology.</title>
        <authorList>
            <person name="Wiegand S."/>
            <person name="Jogler M."/>
            <person name="Boedeker C."/>
            <person name="Pinto D."/>
            <person name="Vollmers J."/>
            <person name="Rivas-Marin E."/>
            <person name="Kohn T."/>
            <person name="Peeters S.H."/>
            <person name="Heuer A."/>
            <person name="Rast P."/>
            <person name="Oberbeckmann S."/>
            <person name="Bunk B."/>
            <person name="Jeske O."/>
            <person name="Meyerdierks A."/>
            <person name="Storesund J.E."/>
            <person name="Kallscheuer N."/>
            <person name="Luecker S."/>
            <person name="Lage O.M."/>
            <person name="Pohl T."/>
            <person name="Merkel B.J."/>
            <person name="Hornburger P."/>
            <person name="Mueller R.-W."/>
            <person name="Bruemmer F."/>
            <person name="Labrenz M."/>
            <person name="Spormann A.M."/>
            <person name="Op den Camp H."/>
            <person name="Overmann J."/>
            <person name="Amann R."/>
            <person name="Jetten M.S.M."/>
            <person name="Mascher T."/>
            <person name="Medema M.H."/>
            <person name="Devos D.P."/>
            <person name="Kaster A.-K."/>
            <person name="Ovreas L."/>
            <person name="Rohde M."/>
            <person name="Galperin M.Y."/>
            <person name="Jogler C."/>
        </authorList>
    </citation>
    <scope>NUCLEOTIDE SEQUENCE [LARGE SCALE GENOMIC DNA]</scope>
    <source>
        <strain evidence="3 4">K23_9</strain>
    </source>
</reference>
<sequence>MTRSFHDPESARTRHTSDAGSFATEGELDCIAKIEVFGRDGANGRDGRSYYQPPRGPGVNGHRGGDATPATRGQNAGAVDIQLAYSGGDRDSGRLILNGIVDTADDPPRDVSTPVAIGDSGYVYILGIGGKGGNGGRGGNGQPGSKGYRGRNATRFSSGGNGGPGGHGGNAGNPTDGVDGGTGADVTLTVGQWDQGLLMLVKGNLAGGDIGFAGEQGRGGKGGKGGDGGSSYHWTETRTYRDSKGNTRTRTVFRSNPGGHRGRSGSDGAGSIYRAKDGSPGCPGLLQIEVTDLDGRVGRYDSPYDLELNSFDIVGEYSVLEPDSIVSVDNLTIRNCGGMPTPPNYDLRFFLNSDQWILHDDQSLQLRQSIAPGGRHTFDTQGLKFRIGDHVVDRPRRRPFQLRHWIDPHATMESGINRPFRQFENGELARIRFPVELTAVTCLNSLAPGESTRVIWAITNVGEETFDHKYLHRAIQTKLRLLGGDLQLDLLRFFDHQDQAFDLLDDELKVPLRNLKPGETRVLETRIGVKDDPAVVAYQGFAMGVTLDQQRPASSEASEQFRCVDYRKAFVRVAERYLREEGSRFLLVANHRTDVNDINKWTQMADYFGSSLDVWDVSYYGFFDLVRAVEKDKSLLEQWRGMTIIVPNNYYETPAGQTVAFRQLAKGQFLRAAADYDINFYVVGDSRTGGESMLQSALIPVSDDESPSQLKTQKDFLKQIKRWNKYIARAGEVVGNKTKDANSFADTELGSVHEFDIDKRTILFQPKKEWLEARAKKLQRKLQAEDPLHRWVVVHRYDTGDTDTNWGFFKRRKIGKLEARRTLDSTKGSAVLYEVDAIDVAQEDFITSQQNKHGMFLALKFEDKVDRLIRLVSERKFPRFSENYIDRPLTDEEIADVGDELVDSILVDIYNEQHVARTSKTWGRGGARALMPKLNYLAERSLNYGVTHSQMQENAASMVLLYDLIANIQWMALESMSVWDMAIFPTAFFKRSRAVSKHMLNRTDRIVTSIFGREPSWWDKISGPGDDYDPFGNARKRSPEGIERTEADREIQQRQEVLQKDYPRMKGYKNIQDLPGLTYDPELMPMESRVIEGRKYDAMVRQEELADQKRLETEHAVASQRSDLLVPLEQATSISTRTRTVSVTATAGNSSIATPLNAPTQSTQPINTPTPTP</sequence>
<feature type="region of interest" description="Disordered" evidence="1">
    <location>
        <begin position="39"/>
        <end position="74"/>
    </location>
</feature>
<feature type="compositionally biased region" description="Basic and acidic residues" evidence="1">
    <location>
        <begin position="1037"/>
        <end position="1051"/>
    </location>
</feature>
<feature type="compositionally biased region" description="Basic and acidic residues" evidence="1">
    <location>
        <begin position="39"/>
        <end position="48"/>
    </location>
</feature>
<feature type="compositionally biased region" description="Gly residues" evidence="1">
    <location>
        <begin position="133"/>
        <end position="144"/>
    </location>
</feature>
<proteinExistence type="predicted"/>
<name>A0A517NRS5_9BACT</name>
<feature type="region of interest" description="Disordered" evidence="1">
    <location>
        <begin position="133"/>
        <end position="180"/>
    </location>
</feature>
<feature type="compositionally biased region" description="Gly residues" evidence="1">
    <location>
        <begin position="216"/>
        <end position="229"/>
    </location>
</feature>
<keyword evidence="4" id="KW-1185">Reference proteome</keyword>
<feature type="region of interest" description="Disordered" evidence="1">
    <location>
        <begin position="216"/>
        <end position="235"/>
    </location>
</feature>
<feature type="region of interest" description="Disordered" evidence="1">
    <location>
        <begin position="1143"/>
        <end position="1173"/>
    </location>
</feature>
<evidence type="ECO:0000259" key="2">
    <source>
        <dbReference type="Pfam" id="PF25560"/>
    </source>
</evidence>
<feature type="compositionally biased region" description="Polar residues" evidence="1">
    <location>
        <begin position="1148"/>
        <end position="1167"/>
    </location>
</feature>
<dbReference type="EMBL" id="CP036526">
    <property type="protein sequence ID" value="QDT09795.1"/>
    <property type="molecule type" value="Genomic_DNA"/>
</dbReference>
<dbReference type="RefSeq" id="WP_145417378.1">
    <property type="nucleotide sequence ID" value="NZ_CP036526.1"/>
</dbReference>
<feature type="compositionally biased region" description="Gly residues" evidence="1">
    <location>
        <begin position="159"/>
        <end position="171"/>
    </location>
</feature>
<feature type="region of interest" description="Disordered" evidence="1">
    <location>
        <begin position="242"/>
        <end position="270"/>
    </location>
</feature>
<dbReference type="Proteomes" id="UP000319817">
    <property type="component" value="Chromosome"/>
</dbReference>
<gene>
    <name evidence="3" type="ORF">K239x_17460</name>
</gene>
<dbReference type="InterPro" id="IPR057692">
    <property type="entry name" value="DUF7932"/>
</dbReference>
<accession>A0A517NRS5</accession>
<feature type="region of interest" description="Disordered" evidence="1">
    <location>
        <begin position="1"/>
        <end position="24"/>
    </location>
</feature>
<feature type="compositionally biased region" description="Basic and acidic residues" evidence="1">
    <location>
        <begin position="1"/>
        <end position="17"/>
    </location>
</feature>
<evidence type="ECO:0000313" key="3">
    <source>
        <dbReference type="EMBL" id="QDT09795.1"/>
    </source>
</evidence>
<evidence type="ECO:0000256" key="1">
    <source>
        <dbReference type="SAM" id="MobiDB-lite"/>
    </source>
</evidence>
<dbReference type="Pfam" id="PF25560">
    <property type="entry name" value="DUF7932"/>
    <property type="match status" value="1"/>
</dbReference>
<feature type="domain" description="DUF7932" evidence="2">
    <location>
        <begin position="306"/>
        <end position="431"/>
    </location>
</feature>
<dbReference type="AlphaFoldDB" id="A0A517NRS5"/>
<evidence type="ECO:0000313" key="4">
    <source>
        <dbReference type="Proteomes" id="UP000319817"/>
    </source>
</evidence>
<organism evidence="3 4">
    <name type="scientific">Stieleria marina</name>
    <dbReference type="NCBI Taxonomy" id="1930275"/>
    <lineage>
        <taxon>Bacteria</taxon>
        <taxon>Pseudomonadati</taxon>
        <taxon>Planctomycetota</taxon>
        <taxon>Planctomycetia</taxon>
        <taxon>Pirellulales</taxon>
        <taxon>Pirellulaceae</taxon>
        <taxon>Stieleria</taxon>
    </lineage>
</organism>
<dbReference type="OrthoDB" id="222231at2"/>